<reference evidence="8" key="2">
    <citation type="submission" date="2020-09" db="EMBL/GenBank/DDBJ databases">
        <authorList>
            <person name="Sun Q."/>
            <person name="Kim S."/>
        </authorList>
    </citation>
    <scope>NUCLEOTIDE SEQUENCE</scope>
    <source>
        <strain evidence="8">KCTC 32513</strain>
    </source>
</reference>
<dbReference type="Proteomes" id="UP000634004">
    <property type="component" value="Unassembled WGS sequence"/>
</dbReference>
<feature type="compositionally biased region" description="Basic and acidic residues" evidence="6">
    <location>
        <begin position="368"/>
        <end position="377"/>
    </location>
</feature>
<dbReference type="PANTHER" id="PTHR30213">
    <property type="entry name" value="INNER MEMBRANE PROTEIN YHJD"/>
    <property type="match status" value="1"/>
</dbReference>
<proteinExistence type="predicted"/>
<feature type="transmembrane region" description="Helical" evidence="7">
    <location>
        <begin position="260"/>
        <end position="282"/>
    </location>
</feature>
<dbReference type="EMBL" id="BMZH01000005">
    <property type="protein sequence ID" value="GHA93695.1"/>
    <property type="molecule type" value="Genomic_DNA"/>
</dbReference>
<evidence type="ECO:0000256" key="1">
    <source>
        <dbReference type="ARBA" id="ARBA00004651"/>
    </source>
</evidence>
<protein>
    <submittedName>
        <fullName evidence="8">Ribonuclease</fullName>
    </submittedName>
</protein>
<feature type="transmembrane region" description="Helical" evidence="7">
    <location>
        <begin position="226"/>
        <end position="248"/>
    </location>
</feature>
<comment type="caution">
    <text evidence="8">The sequence shown here is derived from an EMBL/GenBank/DDBJ whole genome shotgun (WGS) entry which is preliminary data.</text>
</comment>
<gene>
    <name evidence="8" type="ORF">GCM10009069_15980</name>
</gene>
<dbReference type="InterPro" id="IPR017039">
    <property type="entry name" value="Virul_fac_BrkB"/>
</dbReference>
<name>A0A8J3G2A2_9PROT</name>
<evidence type="ECO:0000256" key="3">
    <source>
        <dbReference type="ARBA" id="ARBA00022692"/>
    </source>
</evidence>
<organism evidence="8 9">
    <name type="scientific">Algimonas arctica</name>
    <dbReference type="NCBI Taxonomy" id="1479486"/>
    <lineage>
        <taxon>Bacteria</taxon>
        <taxon>Pseudomonadati</taxon>
        <taxon>Pseudomonadota</taxon>
        <taxon>Alphaproteobacteria</taxon>
        <taxon>Maricaulales</taxon>
        <taxon>Robiginitomaculaceae</taxon>
        <taxon>Algimonas</taxon>
    </lineage>
</organism>
<keyword evidence="5 7" id="KW-0472">Membrane</keyword>
<evidence type="ECO:0000256" key="7">
    <source>
        <dbReference type="SAM" id="Phobius"/>
    </source>
</evidence>
<keyword evidence="3 7" id="KW-0812">Transmembrane</keyword>
<keyword evidence="9" id="KW-1185">Reference proteome</keyword>
<evidence type="ECO:0000256" key="5">
    <source>
        <dbReference type="ARBA" id="ARBA00023136"/>
    </source>
</evidence>
<evidence type="ECO:0000256" key="4">
    <source>
        <dbReference type="ARBA" id="ARBA00022989"/>
    </source>
</evidence>
<accession>A0A8J3G2A2</accession>
<feature type="transmembrane region" description="Helical" evidence="7">
    <location>
        <begin position="40"/>
        <end position="69"/>
    </location>
</feature>
<evidence type="ECO:0000256" key="6">
    <source>
        <dbReference type="SAM" id="MobiDB-lite"/>
    </source>
</evidence>
<evidence type="ECO:0000313" key="8">
    <source>
        <dbReference type="EMBL" id="GHA93695.1"/>
    </source>
</evidence>
<dbReference type="RefSeq" id="WP_189497196.1">
    <property type="nucleotide sequence ID" value="NZ_BMZH01000005.1"/>
</dbReference>
<evidence type="ECO:0000313" key="9">
    <source>
        <dbReference type="Proteomes" id="UP000634004"/>
    </source>
</evidence>
<evidence type="ECO:0000256" key="2">
    <source>
        <dbReference type="ARBA" id="ARBA00022475"/>
    </source>
</evidence>
<feature type="compositionally biased region" description="Acidic residues" evidence="6">
    <location>
        <begin position="353"/>
        <end position="366"/>
    </location>
</feature>
<feature type="transmembrane region" description="Helical" evidence="7">
    <location>
        <begin position="113"/>
        <end position="132"/>
    </location>
</feature>
<keyword evidence="4 7" id="KW-1133">Transmembrane helix</keyword>
<dbReference type="Pfam" id="PF03631">
    <property type="entry name" value="Virul_fac_BrkB"/>
    <property type="match status" value="1"/>
</dbReference>
<feature type="transmembrane region" description="Helical" evidence="7">
    <location>
        <begin position="153"/>
        <end position="182"/>
    </location>
</feature>
<dbReference type="GO" id="GO:0005886">
    <property type="term" value="C:plasma membrane"/>
    <property type="evidence" value="ECO:0007669"/>
    <property type="project" value="UniProtKB-SubCell"/>
</dbReference>
<feature type="region of interest" description="Disordered" evidence="6">
    <location>
        <begin position="333"/>
        <end position="377"/>
    </location>
</feature>
<feature type="transmembrane region" description="Helical" evidence="7">
    <location>
        <begin position="194"/>
        <end position="214"/>
    </location>
</feature>
<comment type="subcellular location">
    <subcellularLocation>
        <location evidence="1">Cell membrane</location>
        <topology evidence="1">Multi-pass membrane protein</topology>
    </subcellularLocation>
</comment>
<sequence length="377" mass="41966">MKIASLDFVQRDVRSPLQFRPHEYAQIVARMFVQTSRDNVPVVAAGVAFFALLSIFPLISASLSIYGYFADLSDIQGLANFLRPLMPESAWVIISDQIASVVSAPSTELSLRIVFSLLFALYTAGAGIRAILRAMNVAYGEEEKRSVLQFYAVAFGMTLGMFAFVYLSLLIIIGIPAALAFLNLDRTASVFAGNLPWVVLITVFMLGSGFVYRFGPSRRWARKRWIVPGVLFTTVSWLMISWAFSFFVRNFGQYEATYGGISAVVVLLLWFWLTAMTVIIGAELNAEMERQTLADTTRGPERPVGKRHARMSDFLTGAMRRLFPEKFVHAPSLNEQDKPVNPSAPDLHLLDIDLPDTDPDDMDPADIDLPKSETDPS</sequence>
<keyword evidence="2" id="KW-1003">Cell membrane</keyword>
<dbReference type="AlphaFoldDB" id="A0A8J3G2A2"/>
<dbReference type="NCBIfam" id="TIGR00765">
    <property type="entry name" value="yihY_not_rbn"/>
    <property type="match status" value="1"/>
</dbReference>
<dbReference type="PANTHER" id="PTHR30213:SF0">
    <property type="entry name" value="UPF0761 MEMBRANE PROTEIN YIHY"/>
    <property type="match status" value="1"/>
</dbReference>
<reference evidence="8" key="1">
    <citation type="journal article" date="2014" name="Int. J. Syst. Evol. Microbiol.">
        <title>Complete genome sequence of Corynebacterium casei LMG S-19264T (=DSM 44701T), isolated from a smear-ripened cheese.</title>
        <authorList>
            <consortium name="US DOE Joint Genome Institute (JGI-PGF)"/>
            <person name="Walter F."/>
            <person name="Albersmeier A."/>
            <person name="Kalinowski J."/>
            <person name="Ruckert C."/>
        </authorList>
    </citation>
    <scope>NUCLEOTIDE SEQUENCE</scope>
    <source>
        <strain evidence="8">KCTC 32513</strain>
    </source>
</reference>